<protein>
    <submittedName>
        <fullName evidence="3">Phage antirepressor protein KilAC domain-containing protein</fullName>
    </submittedName>
</protein>
<dbReference type="InterPro" id="IPR005039">
    <property type="entry name" value="Ant_C"/>
</dbReference>
<organism evidence="3 4">
    <name type="scientific">Streptosporangium canum</name>
    <dbReference type="NCBI Taxonomy" id="324952"/>
    <lineage>
        <taxon>Bacteria</taxon>
        <taxon>Bacillati</taxon>
        <taxon>Actinomycetota</taxon>
        <taxon>Actinomycetes</taxon>
        <taxon>Streptosporangiales</taxon>
        <taxon>Streptosporangiaceae</taxon>
        <taxon>Streptosporangium</taxon>
    </lineage>
</organism>
<name>A0A1I3L3Y2_9ACTN</name>
<dbReference type="AlphaFoldDB" id="A0A1I3L3Y2"/>
<evidence type="ECO:0000256" key="1">
    <source>
        <dbReference type="SAM" id="Coils"/>
    </source>
</evidence>
<sequence>MNDLASVNTSPFDAIRRVDDRGEYWTGRDFCTMVNYATWQMFEKSIARAIRAIDNAMGAGAGQGMINRQINHVARGFGGTQEQVDYRLTRYGAYMVAMNGDPSKPEIAAAQNYFAVQTRKQEVQDEVDLSDPLAALERETDRTRRAIEIAKAERQRAEIEASRADYAETRVAALEPAADAWEVLANTERDYSAREASYILNRDSAIDIGSVRLFRKLRELKVIDQKNVPYANHTNHVRLRLTSYFHPRSGEDMAGTPQVRITVLGLKWLHKQLGGVDKFDPSWVANAAA</sequence>
<dbReference type="GeneID" id="96297548"/>
<accession>A0A1I3L3Y2</accession>
<gene>
    <name evidence="3" type="ORF">SAMN05216275_1057</name>
</gene>
<feature type="domain" description="Antirepressor protein C-terminal" evidence="2">
    <location>
        <begin position="168"/>
        <end position="273"/>
    </location>
</feature>
<keyword evidence="4" id="KW-1185">Reference proteome</keyword>
<evidence type="ECO:0000313" key="4">
    <source>
        <dbReference type="Proteomes" id="UP000199111"/>
    </source>
</evidence>
<proteinExistence type="predicted"/>
<dbReference type="EMBL" id="FOQY01000005">
    <property type="protein sequence ID" value="SFI79450.1"/>
    <property type="molecule type" value="Genomic_DNA"/>
</dbReference>
<feature type="coiled-coil region" evidence="1">
    <location>
        <begin position="133"/>
        <end position="169"/>
    </location>
</feature>
<dbReference type="GO" id="GO:0003677">
    <property type="term" value="F:DNA binding"/>
    <property type="evidence" value="ECO:0007669"/>
    <property type="project" value="InterPro"/>
</dbReference>
<evidence type="ECO:0000259" key="2">
    <source>
        <dbReference type="Pfam" id="PF03374"/>
    </source>
</evidence>
<dbReference type="Pfam" id="PF03374">
    <property type="entry name" value="ANT"/>
    <property type="match status" value="1"/>
</dbReference>
<dbReference type="Proteomes" id="UP000199111">
    <property type="component" value="Unassembled WGS sequence"/>
</dbReference>
<keyword evidence="1" id="KW-0175">Coiled coil</keyword>
<evidence type="ECO:0000313" key="3">
    <source>
        <dbReference type="EMBL" id="SFI79450.1"/>
    </source>
</evidence>
<dbReference type="RefSeq" id="WP_093886503.1">
    <property type="nucleotide sequence ID" value="NZ_FOQY01000005.1"/>
</dbReference>
<reference evidence="4" key="1">
    <citation type="submission" date="2016-10" db="EMBL/GenBank/DDBJ databases">
        <authorList>
            <person name="Varghese N."/>
            <person name="Submissions S."/>
        </authorList>
    </citation>
    <scope>NUCLEOTIDE SEQUENCE [LARGE SCALE GENOMIC DNA]</scope>
    <source>
        <strain evidence="4">CGMCC 4.2126</strain>
    </source>
</reference>